<dbReference type="AlphaFoldDB" id="A0A1Y5IAN5"/>
<dbReference type="Pfam" id="PF13621">
    <property type="entry name" value="Cupin_8"/>
    <property type="match status" value="1"/>
</dbReference>
<evidence type="ECO:0000256" key="2">
    <source>
        <dbReference type="ARBA" id="ARBA00004123"/>
    </source>
</evidence>
<feature type="region of interest" description="Disordered" evidence="8">
    <location>
        <begin position="90"/>
        <end position="170"/>
    </location>
</feature>
<feature type="transmembrane region" description="Helical" evidence="9">
    <location>
        <begin position="173"/>
        <end position="193"/>
    </location>
</feature>
<feature type="compositionally biased region" description="Basic and acidic residues" evidence="8">
    <location>
        <begin position="115"/>
        <end position="126"/>
    </location>
</feature>
<dbReference type="EMBL" id="KZ155786">
    <property type="protein sequence ID" value="OUS45707.1"/>
    <property type="molecule type" value="Genomic_DNA"/>
</dbReference>
<feature type="compositionally biased region" description="Basic residues" evidence="8">
    <location>
        <begin position="94"/>
        <end position="114"/>
    </location>
</feature>
<keyword evidence="5" id="KW-0560">Oxidoreductase</keyword>
<feature type="compositionally biased region" description="Acidic residues" evidence="8">
    <location>
        <begin position="127"/>
        <end position="148"/>
    </location>
</feature>
<evidence type="ECO:0000313" key="11">
    <source>
        <dbReference type="EMBL" id="OUS45707.1"/>
    </source>
</evidence>
<dbReference type="GO" id="GO:0005634">
    <property type="term" value="C:nucleus"/>
    <property type="evidence" value="ECO:0007669"/>
    <property type="project" value="UniProtKB-SubCell"/>
</dbReference>
<comment type="cofactor">
    <cofactor evidence="1">
        <name>Fe(2+)</name>
        <dbReference type="ChEBI" id="CHEBI:29033"/>
    </cofactor>
</comment>
<evidence type="ECO:0000256" key="7">
    <source>
        <dbReference type="ARBA" id="ARBA00023242"/>
    </source>
</evidence>
<keyword evidence="6" id="KW-0408">Iron</keyword>
<accession>A0A1Y5IAN5</accession>
<feature type="compositionally biased region" description="Basic residues" evidence="8">
    <location>
        <begin position="154"/>
        <end position="170"/>
    </location>
</feature>
<dbReference type="PANTHER" id="PTHR12461:SF106">
    <property type="entry name" value="BIFUNCTIONAL PEPTIDASE AND ARGINYL-HYDROXYLASE JMJD5"/>
    <property type="match status" value="1"/>
</dbReference>
<evidence type="ECO:0000256" key="6">
    <source>
        <dbReference type="ARBA" id="ARBA00023004"/>
    </source>
</evidence>
<dbReference type="PANTHER" id="PTHR12461">
    <property type="entry name" value="HYPOXIA-INDUCIBLE FACTOR 1 ALPHA INHIBITOR-RELATED"/>
    <property type="match status" value="1"/>
</dbReference>
<sequence>MRSHLRRDEQVIPLLQVHRVQQTRLSNFTHRDVSVVLVRLRVRRRRLARRLVPLRPRLSRRLLLARPPRPRVDRARIVFGVRRVLHPRLGVASRRARRRHSHRHRPRRHRRHRLDARTDARELDPARDDDDDDDDDEHDDDDDDDDGREDNRAMRRRARGGGRDARRRTRARGVGVGVGVVLVVLVVILIVMVDASRKRLGTTARASARAGVGKTRARFETCAWCERCAMEAELEASDVVDANGWCARCDCDARVERVDAGRPGRYVGKSSAMVLRGVTTTGREVSVKAWCGIRGEFRQHANAPPVEETCPSETDASIGSVDRSRRVLAIHGLIEKMGFGRYLAHTELKTLRFFTPRDEYSFGGKQVARVLVTDWARGVVATDINGAREGENKMTRELFRLVSRLKREDIVAMTLLDFLLGNYDRNIFNMFFDEDDASVTLIDNEDMFRRYETNSVTIPGTNHHWHFVEGYVIKEKEKNVPSEEKCRAKSANETKPACIVELQNGNWPLTIGAILDYRCWVKGGAVHREYPSQFRSFVRDVIESSTEELVEKHGLVEDDVIFLKERANLLDRYGFEGALKIVLLQSHRQHDIRAPCCDPLRCPWPADESLDADEEINARRTEIAHTGPYVRNHNELSRIAQSFIGPNDARSVSAFLKIIDRDNEADDDRSGKVVDGLGEMRGPTVESVEHHDTPLLVSSSDNSFEWRQIERVSASALTSDAFVREYVQKGVPVVIEHADLAAALRGAVTREVILDLCGDSDPDLGSKIVRPIRAMAKSMRATHPRLLQDLSERLKSTRGLSLDDTLNVLEGEGEIKTLRDFFNSEFMGNASARTHKVDFLHPADNLWPPSVHSWHIPERCPALAEHVRKTVEQRLRGDWSYVSEILHGENPTEFQKFMLFASGDGVRAYHAHHHNKAAHVMVLVLQGVKRAVVWDRADDDNLYPLEARTGRMYNPIYMANAFNVDLNKQPKIAQSHGFGAIVKAGDILFMPCGWIHSFENVGETIQLVWSPTIKYHKGEQSIVPILEDGEAKYCPNENGREGYRRNYKASAE</sequence>
<dbReference type="GO" id="GO:0046872">
    <property type="term" value="F:metal ion binding"/>
    <property type="evidence" value="ECO:0007669"/>
    <property type="project" value="UniProtKB-KW"/>
</dbReference>
<gene>
    <name evidence="11" type="ORF">BE221DRAFT_12471</name>
</gene>
<dbReference type="Proteomes" id="UP000195557">
    <property type="component" value="Unassembled WGS sequence"/>
</dbReference>
<reference evidence="11" key="1">
    <citation type="submission" date="2017-04" db="EMBL/GenBank/DDBJ databases">
        <title>Population genomics of picophytoplankton unveils novel chromosome hypervariability.</title>
        <authorList>
            <consortium name="DOE Joint Genome Institute"/>
            <person name="Blanc-Mathieu R."/>
            <person name="Krasovec M."/>
            <person name="Hebrard M."/>
            <person name="Yau S."/>
            <person name="Desgranges E."/>
            <person name="Martin J."/>
            <person name="Schackwitz W."/>
            <person name="Kuo A."/>
            <person name="Salin G."/>
            <person name="Donnadieu C."/>
            <person name="Desdevises Y."/>
            <person name="Sanchez-Ferandin S."/>
            <person name="Moreau H."/>
            <person name="Rivals E."/>
            <person name="Grigoriev I.V."/>
            <person name="Grimsley N."/>
            <person name="Eyre-Walker A."/>
            <person name="Piganeau G."/>
        </authorList>
    </citation>
    <scope>NUCLEOTIDE SEQUENCE [LARGE SCALE GENOMIC DNA]</scope>
    <source>
        <strain evidence="11">RCC 1115</strain>
    </source>
</reference>
<evidence type="ECO:0000259" key="10">
    <source>
        <dbReference type="Pfam" id="PF13621"/>
    </source>
</evidence>
<comment type="subcellular location">
    <subcellularLocation>
        <location evidence="2">Nucleus</location>
    </subcellularLocation>
</comment>
<dbReference type="GO" id="GO:0016491">
    <property type="term" value="F:oxidoreductase activity"/>
    <property type="evidence" value="ECO:0007669"/>
    <property type="project" value="UniProtKB-KW"/>
</dbReference>
<comment type="similarity">
    <text evidence="3">Belongs to the JARID1 histone demethylase family.</text>
</comment>
<dbReference type="InterPro" id="IPR041667">
    <property type="entry name" value="Cupin_8"/>
</dbReference>
<evidence type="ECO:0000256" key="4">
    <source>
        <dbReference type="ARBA" id="ARBA00022723"/>
    </source>
</evidence>
<name>A0A1Y5IAN5_OSTTA</name>
<evidence type="ECO:0000256" key="3">
    <source>
        <dbReference type="ARBA" id="ARBA00006801"/>
    </source>
</evidence>
<evidence type="ECO:0000256" key="1">
    <source>
        <dbReference type="ARBA" id="ARBA00001954"/>
    </source>
</evidence>
<feature type="domain" description="Cupin-like" evidence="10">
    <location>
        <begin position="721"/>
        <end position="1002"/>
    </location>
</feature>
<keyword evidence="9" id="KW-1133">Transmembrane helix</keyword>
<proteinExistence type="inferred from homology"/>
<organism evidence="11">
    <name type="scientific">Ostreococcus tauri</name>
    <name type="common">Marine green alga</name>
    <dbReference type="NCBI Taxonomy" id="70448"/>
    <lineage>
        <taxon>Eukaryota</taxon>
        <taxon>Viridiplantae</taxon>
        <taxon>Chlorophyta</taxon>
        <taxon>Mamiellophyceae</taxon>
        <taxon>Mamiellales</taxon>
        <taxon>Bathycoccaceae</taxon>
        <taxon>Ostreococcus</taxon>
    </lineage>
</organism>
<dbReference type="SUPFAM" id="SSF51197">
    <property type="entry name" value="Clavaminate synthase-like"/>
    <property type="match status" value="1"/>
</dbReference>
<keyword evidence="4" id="KW-0479">Metal-binding</keyword>
<evidence type="ECO:0000256" key="5">
    <source>
        <dbReference type="ARBA" id="ARBA00023002"/>
    </source>
</evidence>
<evidence type="ECO:0000256" key="9">
    <source>
        <dbReference type="SAM" id="Phobius"/>
    </source>
</evidence>
<protein>
    <recommendedName>
        <fullName evidence="10">Cupin-like domain-containing protein</fullName>
    </recommendedName>
</protein>
<keyword evidence="7" id="KW-0539">Nucleus</keyword>
<keyword evidence="9" id="KW-0472">Membrane</keyword>
<dbReference type="eggNOG" id="ENOG502SX97">
    <property type="taxonomic scope" value="Eukaryota"/>
</dbReference>
<evidence type="ECO:0000256" key="8">
    <source>
        <dbReference type="SAM" id="MobiDB-lite"/>
    </source>
</evidence>
<keyword evidence="9" id="KW-0812">Transmembrane</keyword>
<dbReference type="Gene3D" id="2.60.120.650">
    <property type="entry name" value="Cupin"/>
    <property type="match status" value="1"/>
</dbReference>